<evidence type="ECO:0000313" key="3">
    <source>
        <dbReference type="Proteomes" id="UP000006056"/>
    </source>
</evidence>
<reference evidence="2 3" key="1">
    <citation type="submission" date="2012-06" db="EMBL/GenBank/DDBJ databases">
        <title>Complete genome of Terriglobus roseus DSM 18391.</title>
        <authorList>
            <consortium name="US DOE Joint Genome Institute (JGI-PGF)"/>
            <person name="Lucas S."/>
            <person name="Copeland A."/>
            <person name="Lapidus A."/>
            <person name="Glavina del Rio T."/>
            <person name="Dalin E."/>
            <person name="Tice H."/>
            <person name="Bruce D."/>
            <person name="Goodwin L."/>
            <person name="Pitluck S."/>
            <person name="Peters L."/>
            <person name="Mikhailova N."/>
            <person name="Munk A.C.C."/>
            <person name="Kyrpides N."/>
            <person name="Mavromatis K."/>
            <person name="Ivanova N."/>
            <person name="Brettin T."/>
            <person name="Detter J.C."/>
            <person name="Han C."/>
            <person name="Larimer F."/>
            <person name="Land M."/>
            <person name="Hauser L."/>
            <person name="Markowitz V."/>
            <person name="Cheng J.-F."/>
            <person name="Hugenholtz P."/>
            <person name="Woyke T."/>
            <person name="Wu D."/>
            <person name="Brambilla E."/>
            <person name="Klenk H.-P."/>
            <person name="Eisen J.A."/>
        </authorList>
    </citation>
    <scope>NUCLEOTIDE SEQUENCE [LARGE SCALE GENOMIC DNA]</scope>
    <source>
        <strain evidence="3">DSM 18391 / NRRL B-41598 / KBS 63</strain>
    </source>
</reference>
<accession>I3ZJH4</accession>
<dbReference type="KEGG" id="trs:Terro_3168"/>
<keyword evidence="3" id="KW-1185">Reference proteome</keyword>
<dbReference type="EMBL" id="CP003379">
    <property type="protein sequence ID" value="AFL89392.1"/>
    <property type="molecule type" value="Genomic_DNA"/>
</dbReference>
<proteinExistence type="predicted"/>
<dbReference type="Proteomes" id="UP000006056">
    <property type="component" value="Chromosome"/>
</dbReference>
<protein>
    <submittedName>
        <fullName evidence="2">Uncharacterized protein</fullName>
    </submittedName>
</protein>
<dbReference type="STRING" id="926566.Terro_3168"/>
<dbReference type="eggNOG" id="COG4227">
    <property type="taxonomic scope" value="Bacteria"/>
</dbReference>
<dbReference type="HOGENOM" id="CLU_1239639_0_0_0"/>
<name>I3ZJH4_TERRK</name>
<evidence type="ECO:0000313" key="2">
    <source>
        <dbReference type="EMBL" id="AFL89392.1"/>
    </source>
</evidence>
<gene>
    <name evidence="2" type="ordered locus">Terro_3168</name>
</gene>
<evidence type="ECO:0000256" key="1">
    <source>
        <dbReference type="SAM" id="MobiDB-lite"/>
    </source>
</evidence>
<feature type="region of interest" description="Disordered" evidence="1">
    <location>
        <begin position="1"/>
        <end position="22"/>
    </location>
</feature>
<sequence length="223" mass="25045">MTSNATANNVTTLPSTPNPQTSKEVIAANVQLLIEQLEAGHSEGLTAYLTAMGRFHNYSFGNILEIARQMPEATRVAGLYAWNQLGRCRYKEAGDREEHLHPILSVPHKGGNHLTWETLRVRHAREQKLHVHVVHQHEEDREAPNKVDPIHPVPALGLGVAALQRQETPSHLGIMKANPGHLRELVHSLDPYYVNAHFRIFLLCAFQQFDTVVQCDSDVLLRS</sequence>
<organism evidence="2 3">
    <name type="scientific">Terriglobus roseus (strain DSM 18391 / NRRL B-41598 / KBS 63)</name>
    <dbReference type="NCBI Taxonomy" id="926566"/>
    <lineage>
        <taxon>Bacteria</taxon>
        <taxon>Pseudomonadati</taxon>
        <taxon>Acidobacteriota</taxon>
        <taxon>Terriglobia</taxon>
        <taxon>Terriglobales</taxon>
        <taxon>Acidobacteriaceae</taxon>
        <taxon>Terriglobus</taxon>
    </lineage>
</organism>
<dbReference type="AlphaFoldDB" id="I3ZJH4"/>